<evidence type="ECO:0000313" key="2">
    <source>
        <dbReference type="EMBL" id="WOX58037.1"/>
    </source>
</evidence>
<sequence length="160" mass="17846">MINRKMTKNGEVPGDTAMTPGADALIVYTDGASRGNPGDAAWAYVVVRDGSVVAWRSGYLGKTTNNVAEYHAIINALRAAREFTTGSVVVRSDSELVVRQVTGRYRIRKEHLAGLAEEVWRLMRDFTEVQFENVPREHPCIQVVDRLCNETLDARPQVKE</sequence>
<dbReference type="GO" id="GO:0004523">
    <property type="term" value="F:RNA-DNA hybrid ribonuclease activity"/>
    <property type="evidence" value="ECO:0007669"/>
    <property type="project" value="UniProtKB-EC"/>
</dbReference>
<reference evidence="2 3" key="1">
    <citation type="submission" date="2023-10" db="EMBL/GenBank/DDBJ databases">
        <title>The complete genome sequence of Methanoculleus receptaculi DSM 18860.</title>
        <authorList>
            <person name="Lai S.-J."/>
            <person name="You Y.-T."/>
            <person name="Chen S.-C."/>
        </authorList>
    </citation>
    <scope>NUCLEOTIDE SEQUENCE [LARGE SCALE GENOMIC DNA]</scope>
    <source>
        <strain evidence="2 3">DSM 18860</strain>
    </source>
</reference>
<dbReference type="KEGG" id="mrc:R6Y96_01930"/>
<dbReference type="GeneID" id="85731877"/>
<dbReference type="CDD" id="cd09279">
    <property type="entry name" value="RNase_HI_like"/>
    <property type="match status" value="1"/>
</dbReference>
<dbReference type="GO" id="GO:0003676">
    <property type="term" value="F:nucleic acid binding"/>
    <property type="evidence" value="ECO:0007669"/>
    <property type="project" value="InterPro"/>
</dbReference>
<evidence type="ECO:0000259" key="1">
    <source>
        <dbReference type="PROSITE" id="PS50879"/>
    </source>
</evidence>
<dbReference type="AlphaFoldDB" id="A0AAX4FWF6"/>
<dbReference type="InterPro" id="IPR036397">
    <property type="entry name" value="RNaseH_sf"/>
</dbReference>
<gene>
    <name evidence="2" type="ORF">R6Y96_01930</name>
</gene>
<proteinExistence type="predicted"/>
<dbReference type="Proteomes" id="UP001305652">
    <property type="component" value="Chromosome"/>
</dbReference>
<dbReference type="InterPro" id="IPR012337">
    <property type="entry name" value="RNaseH-like_sf"/>
</dbReference>
<evidence type="ECO:0000313" key="3">
    <source>
        <dbReference type="Proteomes" id="UP001305652"/>
    </source>
</evidence>
<dbReference type="PANTHER" id="PTHR48475:SF1">
    <property type="entry name" value="RNASE H TYPE-1 DOMAIN-CONTAINING PROTEIN"/>
    <property type="match status" value="1"/>
</dbReference>
<dbReference type="PANTHER" id="PTHR48475">
    <property type="entry name" value="RIBONUCLEASE H"/>
    <property type="match status" value="1"/>
</dbReference>
<accession>A0AAX4FWF6</accession>
<feature type="domain" description="RNase H type-1" evidence="1">
    <location>
        <begin position="21"/>
        <end position="153"/>
    </location>
</feature>
<dbReference type="InterPro" id="IPR002156">
    <property type="entry name" value="RNaseH_domain"/>
</dbReference>
<dbReference type="PROSITE" id="PS50879">
    <property type="entry name" value="RNASE_H_1"/>
    <property type="match status" value="1"/>
</dbReference>
<dbReference type="RefSeq" id="WP_318621811.1">
    <property type="nucleotide sequence ID" value="NZ_CP137642.1"/>
</dbReference>
<dbReference type="Pfam" id="PF13456">
    <property type="entry name" value="RVT_3"/>
    <property type="match status" value="1"/>
</dbReference>
<keyword evidence="2" id="KW-0378">Hydrolase</keyword>
<keyword evidence="3" id="KW-1185">Reference proteome</keyword>
<name>A0AAX4FWF6_9EURY</name>
<dbReference type="EMBL" id="CP137642">
    <property type="protein sequence ID" value="WOX58037.1"/>
    <property type="molecule type" value="Genomic_DNA"/>
</dbReference>
<organism evidence="2 3">
    <name type="scientific">Methanoculleus receptaculi</name>
    <dbReference type="NCBI Taxonomy" id="394967"/>
    <lineage>
        <taxon>Archaea</taxon>
        <taxon>Methanobacteriati</taxon>
        <taxon>Methanobacteriota</taxon>
        <taxon>Stenosarchaea group</taxon>
        <taxon>Methanomicrobia</taxon>
        <taxon>Methanomicrobiales</taxon>
        <taxon>Methanomicrobiaceae</taxon>
        <taxon>Methanoculleus</taxon>
    </lineage>
</organism>
<dbReference type="SUPFAM" id="SSF53098">
    <property type="entry name" value="Ribonuclease H-like"/>
    <property type="match status" value="1"/>
</dbReference>
<dbReference type="EC" id="3.1.26.4" evidence="2"/>
<dbReference type="Gene3D" id="3.30.420.10">
    <property type="entry name" value="Ribonuclease H-like superfamily/Ribonuclease H"/>
    <property type="match status" value="1"/>
</dbReference>
<protein>
    <submittedName>
        <fullName evidence="2">Ribonuclease HI family protein</fullName>
        <ecNumber evidence="2">3.1.26.4</ecNumber>
    </submittedName>
</protein>